<proteinExistence type="predicted"/>
<name>D9PFS0_9ZZZZ</name>
<dbReference type="CDD" id="cd00130">
    <property type="entry name" value="PAS"/>
    <property type="match status" value="1"/>
</dbReference>
<evidence type="ECO:0000313" key="1">
    <source>
        <dbReference type="EMBL" id="EFK97594.1"/>
    </source>
</evidence>
<comment type="caution">
    <text evidence="1">The sequence shown here is derived from an EMBL/GenBank/DDBJ whole genome shotgun (WGS) entry which is preliminary data.</text>
</comment>
<dbReference type="Gene3D" id="3.30.450.20">
    <property type="entry name" value="PAS domain"/>
    <property type="match status" value="1"/>
</dbReference>
<reference evidence="1" key="1">
    <citation type="submission" date="2010-07" db="EMBL/GenBank/DDBJ databases">
        <authorList>
            <consortium name="CONSOLIDER consortium CSD2007-00005"/>
            <person name="Guazzaroni M.-E."/>
            <person name="Richter M."/>
            <person name="Garcia-Salamanca A."/>
            <person name="Yarza P."/>
            <person name="Ferrer M."/>
        </authorList>
    </citation>
    <scope>NUCLEOTIDE SEQUENCE</scope>
</reference>
<protein>
    <submittedName>
        <fullName evidence="1">Uncharacterized protein</fullName>
    </submittedName>
</protein>
<organism evidence="1">
    <name type="scientific">sediment metagenome</name>
    <dbReference type="NCBI Taxonomy" id="749907"/>
    <lineage>
        <taxon>unclassified sequences</taxon>
        <taxon>metagenomes</taxon>
        <taxon>ecological metagenomes</taxon>
    </lineage>
</organism>
<dbReference type="AlphaFoldDB" id="D9PFS0"/>
<reference evidence="1" key="2">
    <citation type="journal article" date="2011" name="Microb. Ecol.">
        <title>Taxonomic and Functional Metagenomic Profiling of the Microbial Community in the Anoxic Sediment of a Sub-saline Shallow Lake (Laguna de Carrizo, Central Spain).</title>
        <authorList>
            <person name="Ferrer M."/>
            <person name="Guazzaroni M.E."/>
            <person name="Richter M."/>
            <person name="Garcia-Salamanca A."/>
            <person name="Yarza P."/>
            <person name="Suarez-Suarez A."/>
            <person name="Solano J."/>
            <person name="Alcaide M."/>
            <person name="van Dillewijn P."/>
            <person name="Molina-Henares M.A."/>
            <person name="Lopez-Cortes N."/>
            <person name="Al-Ramahi Y."/>
            <person name="Guerrero C."/>
            <person name="Acosta A."/>
            <person name="de Eugenio L.I."/>
            <person name="Martinez V."/>
            <person name="Marques S."/>
            <person name="Rojo F."/>
            <person name="Santero E."/>
            <person name="Genilloud O."/>
            <person name="Perez-Perez J."/>
            <person name="Rossello-Mora R."/>
            <person name="Ramos J.L."/>
        </authorList>
    </citation>
    <scope>NUCLEOTIDE SEQUENCE</scope>
</reference>
<feature type="non-terminal residue" evidence="1">
    <location>
        <position position="1"/>
    </location>
</feature>
<dbReference type="InterPro" id="IPR000014">
    <property type="entry name" value="PAS"/>
</dbReference>
<sequence>YNSPSYQQLFGANRDLRGTDSFAEIHDEDRLRVVDAFRETVRTGVGRQSNYRFVLPEAAFARWSRSVA</sequence>
<gene>
    <name evidence="1" type="ORF">LDC_0363</name>
</gene>
<accession>D9PFS0</accession>
<dbReference type="EMBL" id="ADZX01000114">
    <property type="protein sequence ID" value="EFK97594.1"/>
    <property type="molecule type" value="Genomic_DNA"/>
</dbReference>